<name>A0A9P0FLZ2_BRAAE</name>
<sequence>MDSFSTSSLEVTEKESSKTINIKESQVSVTKIQLKHESTTTTVAKPEFLSKQLNKVEIKPTTNVIFSIKSPKIIEEQSRPKTLNFDSDVNRTANLP</sequence>
<protein>
    <submittedName>
        <fullName evidence="1">Uncharacterized protein</fullName>
    </submittedName>
</protein>
<evidence type="ECO:0000313" key="2">
    <source>
        <dbReference type="Proteomes" id="UP001154078"/>
    </source>
</evidence>
<evidence type="ECO:0000313" key="1">
    <source>
        <dbReference type="EMBL" id="CAH0560152.1"/>
    </source>
</evidence>
<organism evidence="1 2">
    <name type="scientific">Brassicogethes aeneus</name>
    <name type="common">Rape pollen beetle</name>
    <name type="synonym">Meligethes aeneus</name>
    <dbReference type="NCBI Taxonomy" id="1431903"/>
    <lineage>
        <taxon>Eukaryota</taxon>
        <taxon>Metazoa</taxon>
        <taxon>Ecdysozoa</taxon>
        <taxon>Arthropoda</taxon>
        <taxon>Hexapoda</taxon>
        <taxon>Insecta</taxon>
        <taxon>Pterygota</taxon>
        <taxon>Neoptera</taxon>
        <taxon>Endopterygota</taxon>
        <taxon>Coleoptera</taxon>
        <taxon>Polyphaga</taxon>
        <taxon>Cucujiformia</taxon>
        <taxon>Nitidulidae</taxon>
        <taxon>Meligethinae</taxon>
        <taxon>Brassicogethes</taxon>
    </lineage>
</organism>
<gene>
    <name evidence="1" type="ORF">MELIAE_LOCUS9960</name>
</gene>
<dbReference type="AlphaFoldDB" id="A0A9P0FLZ2"/>
<accession>A0A9P0FLZ2</accession>
<dbReference type="Proteomes" id="UP001154078">
    <property type="component" value="Chromosome 7"/>
</dbReference>
<keyword evidence="2" id="KW-1185">Reference proteome</keyword>
<dbReference type="EMBL" id="OV121138">
    <property type="protein sequence ID" value="CAH0560152.1"/>
    <property type="molecule type" value="Genomic_DNA"/>
</dbReference>
<dbReference type="OrthoDB" id="6621371at2759"/>
<reference evidence="1" key="1">
    <citation type="submission" date="2021-12" db="EMBL/GenBank/DDBJ databases">
        <authorList>
            <person name="King R."/>
        </authorList>
    </citation>
    <scope>NUCLEOTIDE SEQUENCE</scope>
</reference>
<proteinExistence type="predicted"/>